<sequence length="327" mass="35961">MLYQDAFLARLEAGVRGALPAWGVGADAAVRLLTISENATYLVDDGGRRLVVRVHRPDYHTAAEIASELAWISSLRETGTIETPRPIPGLDGTLLRHFDDGGARRHVVAFEFMAGKEPDASDDLPRWYRELGAISARLHRHARGFAPPDGFVRKAWTFDTIVGDGAYWGDWRAGLGLRDDGRALLQRTADRLAAETAAYGAGPDRFGLVHCDMRPANLLVEGDRLGVIDFDDCGFSWFVYDFAAAVSFQEHEPYIPELIDAWTSGYRSVAPLSAEDEAAIPMFVMLRRLQLTAWIASHAETPTAEAMGPAYTDGTLALAERYLSARP</sequence>
<evidence type="ECO:0000256" key="1">
    <source>
        <dbReference type="ARBA" id="ARBA00038240"/>
    </source>
</evidence>
<evidence type="ECO:0000313" key="3">
    <source>
        <dbReference type="EMBL" id="TDP87188.1"/>
    </source>
</evidence>
<keyword evidence="3" id="KW-0808">Transferase</keyword>
<dbReference type="RefSeq" id="WP_126535884.1">
    <property type="nucleotide sequence ID" value="NZ_BSPM01000008.1"/>
</dbReference>
<dbReference type="Pfam" id="PF01636">
    <property type="entry name" value="APH"/>
    <property type="match status" value="1"/>
</dbReference>
<dbReference type="PANTHER" id="PTHR21064:SF6">
    <property type="entry name" value="AMINOGLYCOSIDE PHOSPHOTRANSFERASE DOMAIN-CONTAINING PROTEIN"/>
    <property type="match status" value="1"/>
</dbReference>
<dbReference type="Gene3D" id="3.90.1200.10">
    <property type="match status" value="1"/>
</dbReference>
<gene>
    <name evidence="3" type="ORF">EDD54_1075</name>
</gene>
<dbReference type="SUPFAM" id="SSF56112">
    <property type="entry name" value="Protein kinase-like (PK-like)"/>
    <property type="match status" value="1"/>
</dbReference>
<dbReference type="InterPro" id="IPR002575">
    <property type="entry name" value="Aminoglycoside_PTrfase"/>
</dbReference>
<dbReference type="GO" id="GO:0009088">
    <property type="term" value="P:threonine biosynthetic process"/>
    <property type="evidence" value="ECO:0007669"/>
    <property type="project" value="TreeGrafter"/>
</dbReference>
<keyword evidence="4" id="KW-1185">Reference proteome</keyword>
<evidence type="ECO:0000313" key="4">
    <source>
        <dbReference type="Proteomes" id="UP000294547"/>
    </source>
</evidence>
<proteinExistence type="inferred from homology"/>
<evidence type="ECO:0000259" key="2">
    <source>
        <dbReference type="Pfam" id="PF01636"/>
    </source>
</evidence>
<dbReference type="PANTHER" id="PTHR21064">
    <property type="entry name" value="AMINOGLYCOSIDE PHOSPHOTRANSFERASE DOMAIN-CONTAINING PROTEIN-RELATED"/>
    <property type="match status" value="1"/>
</dbReference>
<protein>
    <submittedName>
        <fullName evidence="3">Ser/Thr protein kinase RdoA (MazF antagonist)</fullName>
    </submittedName>
</protein>
<dbReference type="EMBL" id="SNXY01000006">
    <property type="protein sequence ID" value="TDP87188.1"/>
    <property type="molecule type" value="Genomic_DNA"/>
</dbReference>
<reference evidence="3 4" key="1">
    <citation type="submission" date="2019-03" db="EMBL/GenBank/DDBJ databases">
        <title>Genomic Encyclopedia of Type Strains, Phase IV (KMG-IV): sequencing the most valuable type-strain genomes for metagenomic binning, comparative biology and taxonomic classification.</title>
        <authorList>
            <person name="Goeker M."/>
        </authorList>
    </citation>
    <scope>NUCLEOTIDE SEQUENCE [LARGE SCALE GENOMIC DNA]</scope>
    <source>
        <strain evidence="3 4">DSM 102969</strain>
    </source>
</reference>
<dbReference type="GO" id="GO:0004413">
    <property type="term" value="F:homoserine kinase activity"/>
    <property type="evidence" value="ECO:0007669"/>
    <property type="project" value="TreeGrafter"/>
</dbReference>
<dbReference type="AlphaFoldDB" id="A0A4V3CWP9"/>
<comment type="caution">
    <text evidence="3">The sequence shown here is derived from an EMBL/GenBank/DDBJ whole genome shotgun (WGS) entry which is preliminary data.</text>
</comment>
<keyword evidence="3" id="KW-0418">Kinase</keyword>
<dbReference type="InterPro" id="IPR050249">
    <property type="entry name" value="Pseudomonas-type_ThrB"/>
</dbReference>
<accession>A0A4V3CWP9</accession>
<dbReference type="InterPro" id="IPR011009">
    <property type="entry name" value="Kinase-like_dom_sf"/>
</dbReference>
<dbReference type="Proteomes" id="UP000294547">
    <property type="component" value="Unassembled WGS sequence"/>
</dbReference>
<name>A0A4V3CWP9_9HYPH</name>
<comment type="similarity">
    <text evidence="1">Belongs to the pseudomonas-type ThrB family.</text>
</comment>
<dbReference type="OrthoDB" id="241498at2"/>
<feature type="domain" description="Aminoglycoside phosphotransferase" evidence="2">
    <location>
        <begin position="37"/>
        <end position="272"/>
    </location>
</feature>
<organism evidence="3 4">
    <name type="scientific">Oharaeibacter diazotrophicus</name>
    <dbReference type="NCBI Taxonomy" id="1920512"/>
    <lineage>
        <taxon>Bacteria</taxon>
        <taxon>Pseudomonadati</taxon>
        <taxon>Pseudomonadota</taxon>
        <taxon>Alphaproteobacteria</taxon>
        <taxon>Hyphomicrobiales</taxon>
        <taxon>Pleomorphomonadaceae</taxon>
        <taxon>Oharaeibacter</taxon>
    </lineage>
</organism>